<dbReference type="Proteomes" id="UP000028545">
    <property type="component" value="Unassembled WGS sequence"/>
</dbReference>
<dbReference type="EMBL" id="JOWA01000033">
    <property type="protein sequence ID" value="KEZ46381.1"/>
    <property type="molecule type" value="Genomic_DNA"/>
</dbReference>
<organism evidence="1 2">
    <name type="scientific">Pseudallescheria apiosperma</name>
    <name type="common">Scedosporium apiospermum</name>
    <dbReference type="NCBI Taxonomy" id="563466"/>
    <lineage>
        <taxon>Eukaryota</taxon>
        <taxon>Fungi</taxon>
        <taxon>Dikarya</taxon>
        <taxon>Ascomycota</taxon>
        <taxon>Pezizomycotina</taxon>
        <taxon>Sordariomycetes</taxon>
        <taxon>Hypocreomycetidae</taxon>
        <taxon>Microascales</taxon>
        <taxon>Microascaceae</taxon>
        <taxon>Scedosporium</taxon>
    </lineage>
</organism>
<dbReference type="KEGG" id="sapo:SAPIO_CDS0696"/>
<keyword evidence="2" id="KW-1185">Reference proteome</keyword>
<dbReference type="VEuPathDB" id="FungiDB:SAPIO_CDS0696"/>
<comment type="caution">
    <text evidence="1">The sequence shown here is derived from an EMBL/GenBank/DDBJ whole genome shotgun (WGS) entry which is preliminary data.</text>
</comment>
<dbReference type="OrthoDB" id="2156052at2759"/>
<reference evidence="1 2" key="1">
    <citation type="journal article" date="2014" name="Genome Announc.">
        <title>Draft genome sequence of the pathogenic fungus Scedosporium apiospermum.</title>
        <authorList>
            <person name="Vandeputte P."/>
            <person name="Ghamrawi S."/>
            <person name="Rechenmann M."/>
            <person name="Iltis A."/>
            <person name="Giraud S."/>
            <person name="Fleury M."/>
            <person name="Thornton C."/>
            <person name="Delhaes L."/>
            <person name="Meyer W."/>
            <person name="Papon N."/>
            <person name="Bouchara J.P."/>
        </authorList>
    </citation>
    <scope>NUCLEOTIDE SEQUENCE [LARGE SCALE GENOMIC DNA]</scope>
    <source>
        <strain evidence="1 2">IHEM 14462</strain>
    </source>
</reference>
<dbReference type="HOGENOM" id="CLU_1074239_0_0_1"/>
<name>A0A084GGB9_PSEDA</name>
<gene>
    <name evidence="1" type="ORF">SAPIO_CDS0696</name>
</gene>
<evidence type="ECO:0000313" key="2">
    <source>
        <dbReference type="Proteomes" id="UP000028545"/>
    </source>
</evidence>
<accession>A0A084GGB9</accession>
<proteinExistence type="predicted"/>
<evidence type="ECO:0000313" key="1">
    <source>
        <dbReference type="EMBL" id="KEZ46381.1"/>
    </source>
</evidence>
<sequence>MAVEYKLPYELTGNDLVTGLVSEIQLERDVINRGDDNLVFPAKALAAAAITQLFPHLVRMGVQYGYICTGQAFVFLYIPDDPTSVRYHVCVPNLDIIEDNENRLHRTAFVQVLAFTLRALRVPLPPQSWNDTASRLGRWVVEFKDMLARFSNAAARRPPSASPQLAEDRGPDAGAMPLYRSEGYRSLFKFRLSAYGYTLLAKGVEAEAGFYGGKPFDLNTTSGQVLIRTLEEQRNHFAESELQSAVANLSELLGDEQAN</sequence>
<dbReference type="RefSeq" id="XP_016646180.1">
    <property type="nucleotide sequence ID" value="XM_016783414.1"/>
</dbReference>
<dbReference type="AlphaFoldDB" id="A0A084GGB9"/>
<protein>
    <submittedName>
        <fullName evidence="1">Uncharacterized protein</fullName>
    </submittedName>
</protein>
<dbReference type="GeneID" id="27718848"/>